<dbReference type="Proteomes" id="UP000013015">
    <property type="component" value="Unassembled WGS sequence"/>
</dbReference>
<evidence type="ECO:0000313" key="5">
    <source>
        <dbReference type="Proteomes" id="UP000013015"/>
    </source>
</evidence>
<evidence type="ECO:0000259" key="2">
    <source>
        <dbReference type="Pfam" id="PF20446"/>
    </source>
</evidence>
<keyword evidence="5" id="KW-1185">Reference proteome</keyword>
<gene>
    <name evidence="4" type="ORF">HMPREF9004_0986</name>
</gene>
<dbReference type="HOGENOM" id="CLU_021720_2_0_11"/>
<evidence type="ECO:0000259" key="3">
    <source>
        <dbReference type="Pfam" id="PF21117"/>
    </source>
</evidence>
<dbReference type="InterPro" id="IPR046834">
    <property type="entry name" value="ABC_ATPase_C"/>
</dbReference>
<comment type="caution">
    <text evidence="4">The sequence shown here is derived from an EMBL/GenBank/DDBJ whole genome shotgun (WGS) entry which is preliminary data.</text>
</comment>
<dbReference type="SUPFAM" id="SSF52540">
    <property type="entry name" value="P-loop containing nucleoside triphosphate hydrolases"/>
    <property type="match status" value="1"/>
</dbReference>
<evidence type="ECO:0000259" key="1">
    <source>
        <dbReference type="Pfam" id="PF09818"/>
    </source>
</evidence>
<accession>N6X4S4</accession>
<dbReference type="OrthoDB" id="9809999at2"/>
<organism evidence="4 5">
    <name type="scientific">Schaalia cardiffensis F0333</name>
    <dbReference type="NCBI Taxonomy" id="888050"/>
    <lineage>
        <taxon>Bacteria</taxon>
        <taxon>Bacillati</taxon>
        <taxon>Actinomycetota</taxon>
        <taxon>Actinomycetes</taxon>
        <taxon>Actinomycetales</taxon>
        <taxon>Actinomycetaceae</taxon>
        <taxon>Schaalia</taxon>
    </lineage>
</organism>
<dbReference type="STRING" id="888050.HMPREF9004_0986"/>
<reference evidence="4 5" key="1">
    <citation type="submission" date="2013-03" db="EMBL/GenBank/DDBJ databases">
        <title>Reference genome for the Human Microbiome Project.</title>
        <authorList>
            <person name="Aqrawi P."/>
            <person name="Ayvaz T."/>
            <person name="Bess C."/>
            <person name="Blankenburg K."/>
            <person name="Coyle M."/>
            <person name="Deng J."/>
            <person name="Forbes L."/>
            <person name="Fowler G."/>
            <person name="Francisco L."/>
            <person name="Fu Q."/>
            <person name="Gibbs R."/>
            <person name="Gross S."/>
            <person name="Gubbala S."/>
            <person name="Hale W."/>
            <person name="Hemphill L."/>
            <person name="Highlander S."/>
            <person name="Hirani K."/>
            <person name="Jackson L."/>
            <person name="Jakkamsetti A."/>
            <person name="Javaid M."/>
            <person name="Jayaseelan J.C."/>
            <person name="Jiang H."/>
            <person name="Joshi V."/>
            <person name="Korchina V."/>
            <person name="Kovar C."/>
            <person name="Lara F."/>
            <person name="Lee S."/>
            <person name="Liu Y."/>
            <person name="Mata R."/>
            <person name="Mathew T."/>
            <person name="Munidasa M."/>
            <person name="Muzny D."/>
            <person name="Nazareth L."/>
            <person name="Ngo R."/>
            <person name="Nguyen L."/>
            <person name="Nguyen N."/>
            <person name="Okwuonu G."/>
            <person name="Ongeri F."/>
            <person name="Palculict T."/>
            <person name="Patil S."/>
            <person name="Petrosino J."/>
            <person name="Pham C."/>
            <person name="Pham P."/>
            <person name="Pu L.-L."/>
            <person name="Qin X."/>
            <person name="Qu J."/>
            <person name="Reid J."/>
            <person name="Ross M."/>
            <person name="Ruth R."/>
            <person name="Saada N."/>
            <person name="San Lucas F."/>
            <person name="Santibanez J."/>
            <person name="Shang Y."/>
            <person name="Simmons D."/>
            <person name="Song X.-Z."/>
            <person name="Tang L.-Y."/>
            <person name="Thornton R."/>
            <person name="Warren J."/>
            <person name="Weissenberger G."/>
            <person name="Wilczek-Boney K."/>
            <person name="Worley K."/>
            <person name="Youmans B."/>
            <person name="Zhang J."/>
            <person name="Zhang L."/>
            <person name="Zhao Z."/>
            <person name="Zhou C."/>
            <person name="Zhu D."/>
            <person name="Zhu Y."/>
        </authorList>
    </citation>
    <scope>NUCLEOTIDE SEQUENCE [LARGE SCALE GENOMIC DNA]</scope>
    <source>
        <strain evidence="4 5">F0333</strain>
    </source>
</reference>
<dbReference type="PANTHER" id="PTHR38149:SF1">
    <property type="entry name" value="ATPASE"/>
    <property type="match status" value="1"/>
</dbReference>
<evidence type="ECO:0000313" key="4">
    <source>
        <dbReference type="EMBL" id="ENO18417.1"/>
    </source>
</evidence>
<keyword evidence="4" id="KW-0413">Isomerase</keyword>
<dbReference type="Pfam" id="PF09818">
    <property type="entry name" value="ABC_ATPase"/>
    <property type="match status" value="1"/>
</dbReference>
<dbReference type="PATRIC" id="fig|888050.3.peg.932"/>
<name>N6X4S4_9ACTO</name>
<sequence length="576" mass="62993">MTPRHDSDQFRRRSGSDADLLADLRRMDSRPYGSYKSVIGDWDYGDFQLSIDRVQSDPYAPPSAIRAITVPKTMGLPEEALSDGRSRLATADFLARAFDSAIAERARGGAVRIARPGQEILQRSSVTVMPDRVEIRFQVQLPARGRSILGREAARIFDVDVPNIVMDAFDFISEDEATTTKRSALLTHIAVYEDYRALQDILVEKNWVAFVAEGSILARRSGVSQSPMEDAVPFESPESLRCAVTLPHAGEITGMAIEPGVTLIVGGGYHGKSTLLSALQRGVYAHIPGDGRELVATTPDAMKVRAADGRAVTAVDVSAFITHLPTGADTRVFSTENASGSTSQAAAIMEAVELGSPLLLIDEDTSATNLLIRDERMRTLVAAEKEPITPLVDRIGALATSGVSTVMVMGGSGDYLDVADRVLMLDSYRCLDVSERAREVVAAMPRRLDDEDAFTMPAHRVLIRQRPNTERPKTKSSGLDEIILDRRSVSLFDLEQIVDPGQTEAIAWAMRTILEELANSQVALPDLLKRFQRRLDSEGLDTVTKAGARAYPAFLARPRMVDIGAALNRYRGLRIQ</sequence>
<dbReference type="InterPro" id="IPR027417">
    <property type="entry name" value="P-loop_NTPase"/>
</dbReference>
<dbReference type="AlphaFoldDB" id="N6X4S4"/>
<feature type="domain" description="MRB1590-like C-terminal" evidence="3">
    <location>
        <begin position="473"/>
        <end position="576"/>
    </location>
</feature>
<dbReference type="EMBL" id="AQHZ01000015">
    <property type="protein sequence ID" value="ENO18417.1"/>
    <property type="molecule type" value="Genomic_DNA"/>
</dbReference>
<proteinExistence type="predicted"/>
<dbReference type="PANTHER" id="PTHR38149">
    <property type="entry name" value="ATPASE"/>
    <property type="match status" value="1"/>
</dbReference>
<dbReference type="Pfam" id="PF20446">
    <property type="entry name" value="ABC_N"/>
    <property type="match status" value="1"/>
</dbReference>
<dbReference type="InterPro" id="IPR049069">
    <property type="entry name" value="MRB1590-like_C"/>
</dbReference>
<dbReference type="InterPro" id="IPR019195">
    <property type="entry name" value="ABC_ATPase_put"/>
</dbReference>
<dbReference type="InterPro" id="IPR046833">
    <property type="entry name" value="ABC_N"/>
</dbReference>
<dbReference type="eggNOG" id="COG3044">
    <property type="taxonomic scope" value="Bacteria"/>
</dbReference>
<dbReference type="GO" id="GO:0004452">
    <property type="term" value="F:isopentenyl-diphosphate delta-isomerase activity"/>
    <property type="evidence" value="ECO:0007669"/>
    <property type="project" value="UniProtKB-EC"/>
</dbReference>
<feature type="domain" description="ATPase of the ABC class N-terminal" evidence="2">
    <location>
        <begin position="19"/>
        <end position="167"/>
    </location>
</feature>
<dbReference type="EC" id="5.3.3.2" evidence="4"/>
<dbReference type="RefSeq" id="WP_005962949.1">
    <property type="nucleotide sequence ID" value="NZ_CP040505.1"/>
</dbReference>
<dbReference type="Pfam" id="PF21117">
    <property type="entry name" value="MRB1590_C"/>
    <property type="match status" value="1"/>
</dbReference>
<protein>
    <submittedName>
        <fullName evidence="4">Isopentenyl-diphosphate delta-isomerase</fullName>
        <ecNumber evidence="4">5.3.3.2</ecNumber>
    </submittedName>
</protein>
<feature type="domain" description="ATPase of the ABC class C-terminal" evidence="1">
    <location>
        <begin position="183"/>
        <end position="450"/>
    </location>
</feature>